<sequence>MASNDVVTLQDSTFEAEVLKSEVPVLVDFWAVWCGPCKAIAPAVDEVASEFKGKVKVAKMNIDDHQGVPQQFGIRSIPTLLVFKGGRVVDTIVGSVPKAKIVSALQKVV</sequence>
<dbReference type="PIRSF" id="PIRSF000077">
    <property type="entry name" value="Thioredoxin"/>
    <property type="match status" value="1"/>
</dbReference>
<dbReference type="InterPro" id="IPR036249">
    <property type="entry name" value="Thioredoxin-like_sf"/>
</dbReference>
<dbReference type="EMBL" id="AP025592">
    <property type="protein sequence ID" value="BDG07126.1"/>
    <property type="molecule type" value="Genomic_DNA"/>
</dbReference>
<dbReference type="InterPro" id="IPR017937">
    <property type="entry name" value="Thioredoxin_CS"/>
</dbReference>
<dbReference type="PANTHER" id="PTHR45663">
    <property type="entry name" value="GEO12009P1"/>
    <property type="match status" value="1"/>
</dbReference>
<dbReference type="PROSITE" id="PS51352">
    <property type="entry name" value="THIOREDOXIN_2"/>
    <property type="match status" value="1"/>
</dbReference>
<proteinExistence type="inferred from homology"/>
<gene>
    <name evidence="9" type="primary">trxA</name>
    <name evidence="9" type="ORF">AMPC_02390</name>
</gene>
<dbReference type="Proteomes" id="UP001162734">
    <property type="component" value="Chromosome"/>
</dbReference>
<dbReference type="PRINTS" id="PR00421">
    <property type="entry name" value="THIOREDOXIN"/>
</dbReference>
<evidence type="ECO:0000256" key="7">
    <source>
        <dbReference type="PIRNR" id="PIRNR000077"/>
    </source>
</evidence>
<protein>
    <recommendedName>
        <fullName evidence="6 7">Thioredoxin</fullName>
    </recommendedName>
</protein>
<evidence type="ECO:0000313" key="10">
    <source>
        <dbReference type="Proteomes" id="UP001162734"/>
    </source>
</evidence>
<evidence type="ECO:0000256" key="2">
    <source>
        <dbReference type="ARBA" id="ARBA00022448"/>
    </source>
</evidence>
<evidence type="ECO:0000256" key="3">
    <source>
        <dbReference type="ARBA" id="ARBA00022982"/>
    </source>
</evidence>
<accession>A0ABM7X5N4</accession>
<dbReference type="Pfam" id="PF00085">
    <property type="entry name" value="Thioredoxin"/>
    <property type="match status" value="1"/>
</dbReference>
<dbReference type="InterPro" id="IPR013766">
    <property type="entry name" value="Thioredoxin_domain"/>
</dbReference>
<dbReference type="PROSITE" id="PS00194">
    <property type="entry name" value="THIOREDOXIN_1"/>
    <property type="match status" value="1"/>
</dbReference>
<dbReference type="RefSeq" id="WP_248343730.1">
    <property type="nucleotide sequence ID" value="NZ_AP025592.1"/>
</dbReference>
<dbReference type="PANTHER" id="PTHR45663:SF11">
    <property type="entry name" value="GEO12009P1"/>
    <property type="match status" value="1"/>
</dbReference>
<evidence type="ECO:0000256" key="4">
    <source>
        <dbReference type="ARBA" id="ARBA00023157"/>
    </source>
</evidence>
<keyword evidence="5" id="KW-0676">Redox-active center</keyword>
<dbReference type="Gene3D" id="3.40.30.10">
    <property type="entry name" value="Glutaredoxin"/>
    <property type="match status" value="1"/>
</dbReference>
<organism evidence="9 10">
    <name type="scientific">Anaeromyxobacter paludicola</name>
    <dbReference type="NCBI Taxonomy" id="2918171"/>
    <lineage>
        <taxon>Bacteria</taxon>
        <taxon>Pseudomonadati</taxon>
        <taxon>Myxococcota</taxon>
        <taxon>Myxococcia</taxon>
        <taxon>Myxococcales</taxon>
        <taxon>Cystobacterineae</taxon>
        <taxon>Anaeromyxobacteraceae</taxon>
        <taxon>Anaeromyxobacter</taxon>
    </lineage>
</organism>
<dbReference type="CDD" id="cd02947">
    <property type="entry name" value="TRX_family"/>
    <property type="match status" value="1"/>
</dbReference>
<keyword evidence="10" id="KW-1185">Reference proteome</keyword>
<keyword evidence="2" id="KW-0813">Transport</keyword>
<dbReference type="InterPro" id="IPR005746">
    <property type="entry name" value="Thioredoxin"/>
</dbReference>
<keyword evidence="3" id="KW-0249">Electron transport</keyword>
<evidence type="ECO:0000313" key="9">
    <source>
        <dbReference type="EMBL" id="BDG07126.1"/>
    </source>
</evidence>
<evidence type="ECO:0000256" key="1">
    <source>
        <dbReference type="ARBA" id="ARBA00008987"/>
    </source>
</evidence>
<name>A0ABM7X5N4_9BACT</name>
<evidence type="ECO:0000256" key="6">
    <source>
        <dbReference type="NCBIfam" id="TIGR01068"/>
    </source>
</evidence>
<evidence type="ECO:0000256" key="5">
    <source>
        <dbReference type="ARBA" id="ARBA00023284"/>
    </source>
</evidence>
<dbReference type="NCBIfam" id="TIGR01068">
    <property type="entry name" value="thioredoxin"/>
    <property type="match status" value="1"/>
</dbReference>
<feature type="domain" description="Thioredoxin" evidence="8">
    <location>
        <begin position="1"/>
        <end position="109"/>
    </location>
</feature>
<evidence type="ECO:0000259" key="8">
    <source>
        <dbReference type="PROSITE" id="PS51352"/>
    </source>
</evidence>
<comment type="similarity">
    <text evidence="1 7">Belongs to the thioredoxin family.</text>
</comment>
<dbReference type="SUPFAM" id="SSF52833">
    <property type="entry name" value="Thioredoxin-like"/>
    <property type="match status" value="1"/>
</dbReference>
<reference evidence="10" key="1">
    <citation type="journal article" date="2022" name="Int. J. Syst. Evol. Microbiol.">
        <title>Anaeromyxobacter oryzae sp. nov., Anaeromyxobacter diazotrophicus sp. nov. and Anaeromyxobacter paludicola sp. nov., isolated from paddy soils.</title>
        <authorList>
            <person name="Itoh H."/>
            <person name="Xu Z."/>
            <person name="Mise K."/>
            <person name="Masuda Y."/>
            <person name="Ushijima N."/>
            <person name="Hayakawa C."/>
            <person name="Shiratori Y."/>
            <person name="Senoo K."/>
        </authorList>
    </citation>
    <scope>NUCLEOTIDE SEQUENCE [LARGE SCALE GENOMIC DNA]</scope>
    <source>
        <strain evidence="10">Red630</strain>
    </source>
</reference>
<keyword evidence="4" id="KW-1015">Disulfide bond</keyword>